<proteinExistence type="predicted"/>
<evidence type="ECO:0000313" key="2">
    <source>
        <dbReference type="Proteomes" id="UP000254785"/>
    </source>
</evidence>
<dbReference type="EMBL" id="UGDC01000003">
    <property type="protein sequence ID" value="STJ80178.1"/>
    <property type="molecule type" value="Genomic_DNA"/>
</dbReference>
<organism evidence="1 2">
    <name type="scientific">Escherichia coli</name>
    <dbReference type="NCBI Taxonomy" id="562"/>
    <lineage>
        <taxon>Bacteria</taxon>
        <taxon>Pseudomonadati</taxon>
        <taxon>Pseudomonadota</taxon>
        <taxon>Gammaproteobacteria</taxon>
        <taxon>Enterobacterales</taxon>
        <taxon>Enterobacteriaceae</taxon>
        <taxon>Escherichia</taxon>
    </lineage>
</organism>
<gene>
    <name evidence="1" type="primary">yebE_1</name>
    <name evidence="1" type="ORF">NCTC9117_02789</name>
</gene>
<accession>A0A376Y8C9</accession>
<reference evidence="1 2" key="1">
    <citation type="submission" date="2018-06" db="EMBL/GenBank/DDBJ databases">
        <authorList>
            <consortium name="Pathogen Informatics"/>
            <person name="Doyle S."/>
        </authorList>
    </citation>
    <scope>NUCLEOTIDE SEQUENCE [LARGE SCALE GENOMIC DNA]</scope>
    <source>
        <strain evidence="1 2">NCTC9117</strain>
    </source>
</reference>
<name>A0A376Y8C9_ECOLX</name>
<evidence type="ECO:0000313" key="1">
    <source>
        <dbReference type="EMBL" id="STJ80178.1"/>
    </source>
</evidence>
<dbReference type="Proteomes" id="UP000254785">
    <property type="component" value="Unassembled WGS sequence"/>
</dbReference>
<protein>
    <submittedName>
        <fullName evidence="1">Inner membrane protein</fullName>
    </submittedName>
</protein>
<sequence length="75" mass="7837">MANWLNQLQSLLGQSSSSTSSSADQGLGKLLVPGALGGLAGLLVANKSARKLLTKIWHQRVTGWRRSGSGYGAVE</sequence>
<dbReference type="AlphaFoldDB" id="A0A376Y8C9"/>